<dbReference type="OrthoDB" id="2425989at2"/>
<dbReference type="EMBL" id="CP019640">
    <property type="protein sequence ID" value="AQQ52371.1"/>
    <property type="molecule type" value="Genomic_DNA"/>
</dbReference>
<dbReference type="InterPro" id="IPR016040">
    <property type="entry name" value="NAD(P)-bd_dom"/>
</dbReference>
<accession>A0A1Q2KW00</accession>
<evidence type="ECO:0000313" key="2">
    <source>
        <dbReference type="EMBL" id="AQQ52371.1"/>
    </source>
</evidence>
<evidence type="ECO:0000313" key="3">
    <source>
        <dbReference type="Proteomes" id="UP000188184"/>
    </source>
</evidence>
<name>A0A1Q2KW00_9BACL</name>
<sequence length="211" mass="22798">MRVFVFGGGEDIGEHVLKQLAHKGHEPVTVAETKNRAEGLKKMGAADVMITRDYNFVEAIKGSEAIIYLAEASVTSGENKNILVDHKAIIKTVEEAQQLGINRIVYLSAVLADESDESKSTGAKHEPEELIRRDGIVHTIIRTTHAEAKPGKGMVKAVREVGVNAGKKAGDLAFEDIAAVLVEALENENVFSKTFEITAGNTPIREALQAL</sequence>
<evidence type="ECO:0000259" key="1">
    <source>
        <dbReference type="Pfam" id="PF13460"/>
    </source>
</evidence>
<dbReference type="PANTHER" id="PTHR15020">
    <property type="entry name" value="FLAVIN REDUCTASE-RELATED"/>
    <property type="match status" value="1"/>
</dbReference>
<reference evidence="2 3" key="1">
    <citation type="submission" date="2017-02" db="EMBL/GenBank/DDBJ databases">
        <title>The complete genomic sequence of a novel cold adapted crude oil-degrading bacterium Planococcus qaidamina Y42.</title>
        <authorList>
            <person name="Yang R."/>
        </authorList>
    </citation>
    <scope>NUCLEOTIDE SEQUENCE [LARGE SCALE GENOMIC DNA]</scope>
    <source>
        <strain evidence="2 3">Y42</strain>
    </source>
</reference>
<dbReference type="Gene3D" id="3.40.50.720">
    <property type="entry name" value="NAD(P)-binding Rossmann-like Domain"/>
    <property type="match status" value="1"/>
</dbReference>
<dbReference type="InterPro" id="IPR036291">
    <property type="entry name" value="NAD(P)-bd_dom_sf"/>
</dbReference>
<dbReference type="PANTHER" id="PTHR15020:SF50">
    <property type="entry name" value="UPF0659 PROTEIN YMR090W"/>
    <property type="match status" value="1"/>
</dbReference>
<dbReference type="SUPFAM" id="SSF51735">
    <property type="entry name" value="NAD(P)-binding Rossmann-fold domains"/>
    <property type="match status" value="1"/>
</dbReference>
<dbReference type="KEGG" id="pmar:B0X71_04080"/>
<dbReference type="Pfam" id="PF13460">
    <property type="entry name" value="NAD_binding_10"/>
    <property type="match status" value="1"/>
</dbReference>
<protein>
    <submittedName>
        <fullName evidence="2">NAD-dependent epimerase</fullName>
    </submittedName>
</protein>
<organism evidence="2 3">
    <name type="scientific">Planococcus lenghuensis</name>
    <dbReference type="NCBI Taxonomy" id="2213202"/>
    <lineage>
        <taxon>Bacteria</taxon>
        <taxon>Bacillati</taxon>
        <taxon>Bacillota</taxon>
        <taxon>Bacilli</taxon>
        <taxon>Bacillales</taxon>
        <taxon>Caryophanaceae</taxon>
        <taxon>Planococcus</taxon>
    </lineage>
</organism>
<keyword evidence="3" id="KW-1185">Reference proteome</keyword>
<proteinExistence type="predicted"/>
<dbReference type="AlphaFoldDB" id="A0A1Q2KW00"/>
<feature type="domain" description="NAD(P)-binding" evidence="1">
    <location>
        <begin position="11"/>
        <end position="187"/>
    </location>
</feature>
<dbReference type="Proteomes" id="UP000188184">
    <property type="component" value="Chromosome"/>
</dbReference>
<gene>
    <name evidence="2" type="ORF">B0X71_04080</name>
</gene>